<keyword evidence="2 4" id="KW-0560">Oxidoreductase</keyword>
<dbReference type="InterPro" id="IPR006140">
    <property type="entry name" value="D-isomer_DH_NAD-bd"/>
</dbReference>
<accession>A0A937FK99</accession>
<dbReference type="SUPFAM" id="SSF52283">
    <property type="entry name" value="Formate/glycerate dehydrogenase catalytic domain-like"/>
    <property type="match status" value="1"/>
</dbReference>
<keyword evidence="3" id="KW-0520">NAD</keyword>
<reference evidence="7" key="1">
    <citation type="submission" date="2021-01" db="EMBL/GenBank/DDBJ databases">
        <title>Genome public.</title>
        <authorList>
            <person name="Liu C."/>
            <person name="Sun Q."/>
        </authorList>
    </citation>
    <scope>NUCLEOTIDE SEQUENCE</scope>
    <source>
        <strain evidence="7">YIM B02565</strain>
    </source>
</reference>
<dbReference type="PANTHER" id="PTHR43761">
    <property type="entry name" value="D-ISOMER SPECIFIC 2-HYDROXYACID DEHYDROGENASE FAMILY PROTEIN (AFU_ORTHOLOGUE AFUA_1G13630)"/>
    <property type="match status" value="1"/>
</dbReference>
<dbReference type="EMBL" id="JAESWA010000023">
    <property type="protein sequence ID" value="MBL4933291.1"/>
    <property type="molecule type" value="Genomic_DNA"/>
</dbReference>
<dbReference type="InterPro" id="IPR029753">
    <property type="entry name" value="D-isomer_DH_CS"/>
</dbReference>
<dbReference type="InterPro" id="IPR006139">
    <property type="entry name" value="D-isomer_2_OHA_DH_cat_dom"/>
</dbReference>
<dbReference type="PANTHER" id="PTHR43761:SF1">
    <property type="entry name" value="D-ISOMER SPECIFIC 2-HYDROXYACID DEHYDROGENASE CATALYTIC DOMAIN-CONTAINING PROTEIN-RELATED"/>
    <property type="match status" value="1"/>
</dbReference>
<dbReference type="GO" id="GO:0051287">
    <property type="term" value="F:NAD binding"/>
    <property type="evidence" value="ECO:0007669"/>
    <property type="project" value="InterPro"/>
</dbReference>
<dbReference type="Pfam" id="PF02826">
    <property type="entry name" value="2-Hacid_dh_C"/>
    <property type="match status" value="1"/>
</dbReference>
<dbReference type="Gene3D" id="3.40.50.720">
    <property type="entry name" value="NAD(P)-binding Rossmann-like Domain"/>
    <property type="match status" value="2"/>
</dbReference>
<sequence length="318" mass="35378">MSNIVFLNSSRVNFDNSLDFSTLDSLGKVTKYDDSNESEILERVKDQNIVVTKELAIGRELIEKFPTSVKLICEAGTGYNNIDTEAAKEKNIAVCNVPGYSSEAVAQLVITFMLSLSSSLSEQQRMIENNNYSNFTKYLGVPHFEIQNKTLGIIGAGSIGQQVMKVAKALGMNIVVYSRSHKDLGDSSIKFVSLEELLRESDFVTIHCPLTKETNHLIDKNNLKLMKPSSFIINTARGAIIKEADLIEALENKIIAGAALDVQEIEPPELNNPLFSMKNVILTPHIGWKCLESRQRLLDILAKNIDAFIKEKPINRVC</sequence>
<feature type="domain" description="D-isomer specific 2-hydroxyacid dehydrogenase NAD-binding" evidence="6">
    <location>
        <begin position="111"/>
        <end position="287"/>
    </location>
</feature>
<organism evidence="7 8">
    <name type="scientific">Clostridium paridis</name>
    <dbReference type="NCBI Taxonomy" id="2803863"/>
    <lineage>
        <taxon>Bacteria</taxon>
        <taxon>Bacillati</taxon>
        <taxon>Bacillota</taxon>
        <taxon>Clostridia</taxon>
        <taxon>Eubacteriales</taxon>
        <taxon>Clostridiaceae</taxon>
        <taxon>Clostridium</taxon>
    </lineage>
</organism>
<dbReference type="GO" id="GO:0016616">
    <property type="term" value="F:oxidoreductase activity, acting on the CH-OH group of donors, NAD or NADP as acceptor"/>
    <property type="evidence" value="ECO:0007669"/>
    <property type="project" value="InterPro"/>
</dbReference>
<evidence type="ECO:0000256" key="2">
    <source>
        <dbReference type="ARBA" id="ARBA00023002"/>
    </source>
</evidence>
<dbReference type="InterPro" id="IPR029752">
    <property type="entry name" value="D-isomer_DH_CS1"/>
</dbReference>
<dbReference type="SUPFAM" id="SSF51735">
    <property type="entry name" value="NAD(P)-binding Rossmann-fold domains"/>
    <property type="match status" value="1"/>
</dbReference>
<dbReference type="FunFam" id="3.40.50.720:FF:000203">
    <property type="entry name" value="D-3-phosphoglycerate dehydrogenase (SerA)"/>
    <property type="match status" value="1"/>
</dbReference>
<dbReference type="Proteomes" id="UP000623681">
    <property type="component" value="Unassembled WGS sequence"/>
</dbReference>
<evidence type="ECO:0000313" key="7">
    <source>
        <dbReference type="EMBL" id="MBL4933291.1"/>
    </source>
</evidence>
<evidence type="ECO:0000313" key="8">
    <source>
        <dbReference type="Proteomes" id="UP000623681"/>
    </source>
</evidence>
<comment type="caution">
    <text evidence="7">The sequence shown here is derived from an EMBL/GenBank/DDBJ whole genome shotgun (WGS) entry which is preliminary data.</text>
</comment>
<dbReference type="PROSITE" id="PS00065">
    <property type="entry name" value="D_2_HYDROXYACID_DH_1"/>
    <property type="match status" value="1"/>
</dbReference>
<evidence type="ECO:0000259" key="5">
    <source>
        <dbReference type="Pfam" id="PF00389"/>
    </source>
</evidence>
<dbReference type="InterPro" id="IPR036291">
    <property type="entry name" value="NAD(P)-bd_dom_sf"/>
</dbReference>
<proteinExistence type="inferred from homology"/>
<keyword evidence="8" id="KW-1185">Reference proteome</keyword>
<evidence type="ECO:0000256" key="4">
    <source>
        <dbReference type="RuleBase" id="RU003719"/>
    </source>
</evidence>
<name>A0A937FK99_9CLOT</name>
<feature type="domain" description="D-isomer specific 2-hydroxyacid dehydrogenase catalytic" evidence="5">
    <location>
        <begin position="28"/>
        <end position="315"/>
    </location>
</feature>
<gene>
    <name evidence="7" type="ORF">JK634_15865</name>
</gene>
<dbReference type="AlphaFoldDB" id="A0A937FK99"/>
<protein>
    <submittedName>
        <fullName evidence="7">D-2-hydroxyacid dehydrogenase</fullName>
    </submittedName>
</protein>
<comment type="similarity">
    <text evidence="1 4">Belongs to the D-isomer specific 2-hydroxyacid dehydrogenase family.</text>
</comment>
<dbReference type="RefSeq" id="WP_202768708.1">
    <property type="nucleotide sequence ID" value="NZ_JAESWA010000023.1"/>
</dbReference>
<dbReference type="PROSITE" id="PS00670">
    <property type="entry name" value="D_2_HYDROXYACID_DH_2"/>
    <property type="match status" value="1"/>
</dbReference>
<evidence type="ECO:0000256" key="3">
    <source>
        <dbReference type="ARBA" id="ARBA00023027"/>
    </source>
</evidence>
<evidence type="ECO:0000259" key="6">
    <source>
        <dbReference type="Pfam" id="PF02826"/>
    </source>
</evidence>
<dbReference type="Pfam" id="PF00389">
    <property type="entry name" value="2-Hacid_dh"/>
    <property type="match status" value="1"/>
</dbReference>
<evidence type="ECO:0000256" key="1">
    <source>
        <dbReference type="ARBA" id="ARBA00005854"/>
    </source>
</evidence>
<dbReference type="InterPro" id="IPR050418">
    <property type="entry name" value="D-iso_2-hydroxyacid_DH_PdxB"/>
</dbReference>